<dbReference type="RefSeq" id="WP_146055841.1">
    <property type="nucleotide sequence ID" value="NZ_PQFZ01000003.1"/>
</dbReference>
<keyword evidence="2" id="KW-1185">Reference proteome</keyword>
<proteinExistence type="predicted"/>
<gene>
    <name evidence="1" type="ORF">CYD53_103366</name>
</gene>
<organism evidence="1 2">
    <name type="scientific">Bosea psychrotolerans</name>
    <dbReference type="NCBI Taxonomy" id="1871628"/>
    <lineage>
        <taxon>Bacteria</taxon>
        <taxon>Pseudomonadati</taxon>
        <taxon>Pseudomonadota</taxon>
        <taxon>Alphaproteobacteria</taxon>
        <taxon>Hyphomicrobiales</taxon>
        <taxon>Boseaceae</taxon>
        <taxon>Bosea</taxon>
    </lineage>
</organism>
<dbReference type="EMBL" id="PQFZ01000003">
    <property type="protein sequence ID" value="POR54262.1"/>
    <property type="molecule type" value="Genomic_DNA"/>
</dbReference>
<evidence type="ECO:0000313" key="2">
    <source>
        <dbReference type="Proteomes" id="UP000236919"/>
    </source>
</evidence>
<dbReference type="Proteomes" id="UP000236919">
    <property type="component" value="Unassembled WGS sequence"/>
</dbReference>
<dbReference type="OrthoDB" id="8391702at2"/>
<dbReference type="AlphaFoldDB" id="A0A2S4MHQ0"/>
<reference evidence="1 2" key="1">
    <citation type="submission" date="2018-01" db="EMBL/GenBank/DDBJ databases">
        <title>Genomic Encyclopedia of Type Strains, Phase III (KMG-III): the genomes of soil and plant-associated and newly described type strains.</title>
        <authorList>
            <person name="Whitman W."/>
        </authorList>
    </citation>
    <scope>NUCLEOTIDE SEQUENCE [LARGE SCALE GENOMIC DNA]</scope>
    <source>
        <strain evidence="1 2">1131</strain>
    </source>
</reference>
<comment type="caution">
    <text evidence="1">The sequence shown here is derived from an EMBL/GenBank/DDBJ whole genome shotgun (WGS) entry which is preliminary data.</text>
</comment>
<evidence type="ECO:0000313" key="1">
    <source>
        <dbReference type="EMBL" id="POR54262.1"/>
    </source>
</evidence>
<accession>A0A2S4MHQ0</accession>
<protein>
    <submittedName>
        <fullName evidence="1">Uncharacterized protein</fullName>
    </submittedName>
</protein>
<sequence length="86" mass="9800">MPARLHHWVGTCPLCRQGRLILLRNDSSLAIYAHCEECEQGYQDPANIDTARSFLTLDHDYETSDPSLTEIARSQWHGRVRGSFGQ</sequence>
<name>A0A2S4MHQ0_9HYPH</name>